<dbReference type="Proteomes" id="UP001298753">
    <property type="component" value="Unassembled WGS sequence"/>
</dbReference>
<dbReference type="InterPro" id="IPR014710">
    <property type="entry name" value="RmlC-like_jellyroll"/>
</dbReference>
<dbReference type="GO" id="GO:0046872">
    <property type="term" value="F:metal ion binding"/>
    <property type="evidence" value="ECO:0007669"/>
    <property type="project" value="UniProtKB-KW"/>
</dbReference>
<gene>
    <name evidence="3" type="ORF">LKD22_02875</name>
</gene>
<dbReference type="PANTHER" id="PTHR35848">
    <property type="entry name" value="OXALATE-BINDING PROTEIN"/>
    <property type="match status" value="1"/>
</dbReference>
<sequence>MITTASEHQVDKVEQMAGGKGHVIIEHLLGEKELDGKCGLYAKVTIEPNCTLGFHEHHGETETYYILSGEGSYNDGEKSYPVKAGDVTFCPDGTGHALDNTGDTDLVFMALIIMK</sequence>
<keyword evidence="4" id="KW-1185">Reference proteome</keyword>
<dbReference type="RefSeq" id="WP_116704968.1">
    <property type="nucleotide sequence ID" value="NZ_DBEZNG010000066.1"/>
</dbReference>
<accession>A0AAW4VY76</accession>
<name>A0AAW4VY76_9FIRM</name>
<dbReference type="SUPFAM" id="SSF51182">
    <property type="entry name" value="RmlC-like cupins"/>
    <property type="match status" value="1"/>
</dbReference>
<reference evidence="3 4" key="1">
    <citation type="submission" date="2021-10" db="EMBL/GenBank/DDBJ databases">
        <title>Anaerobic single-cell dispensing facilitates the cultivation of human gut bacteria.</title>
        <authorList>
            <person name="Afrizal A."/>
        </authorList>
    </citation>
    <scope>NUCLEOTIDE SEQUENCE [LARGE SCALE GENOMIC DNA]</scope>
    <source>
        <strain evidence="3 4">CLA-AA-H270</strain>
    </source>
</reference>
<evidence type="ECO:0000256" key="1">
    <source>
        <dbReference type="ARBA" id="ARBA00022723"/>
    </source>
</evidence>
<dbReference type="CDD" id="cd02221">
    <property type="entry name" value="cupin_TM1287-like"/>
    <property type="match status" value="1"/>
</dbReference>
<organism evidence="3 4">
    <name type="scientific">Agathobaculum butyriciproducens</name>
    <dbReference type="NCBI Taxonomy" id="1628085"/>
    <lineage>
        <taxon>Bacteria</taxon>
        <taxon>Bacillati</taxon>
        <taxon>Bacillota</taxon>
        <taxon>Clostridia</taxon>
        <taxon>Eubacteriales</taxon>
        <taxon>Butyricicoccaceae</taxon>
        <taxon>Agathobaculum</taxon>
    </lineage>
</organism>
<dbReference type="EMBL" id="JAJEPX010000005">
    <property type="protein sequence ID" value="MCC2176083.1"/>
    <property type="molecule type" value="Genomic_DNA"/>
</dbReference>
<dbReference type="Pfam" id="PF07883">
    <property type="entry name" value="Cupin_2"/>
    <property type="match status" value="1"/>
</dbReference>
<dbReference type="InterPro" id="IPR013096">
    <property type="entry name" value="Cupin_2"/>
</dbReference>
<keyword evidence="1" id="KW-0479">Metal-binding</keyword>
<proteinExistence type="predicted"/>
<evidence type="ECO:0000259" key="2">
    <source>
        <dbReference type="Pfam" id="PF07883"/>
    </source>
</evidence>
<comment type="caution">
    <text evidence="3">The sequence shown here is derived from an EMBL/GenBank/DDBJ whole genome shotgun (WGS) entry which is preliminary data.</text>
</comment>
<feature type="domain" description="Cupin type-2" evidence="2">
    <location>
        <begin position="44"/>
        <end position="110"/>
    </location>
</feature>
<evidence type="ECO:0000313" key="3">
    <source>
        <dbReference type="EMBL" id="MCC2176083.1"/>
    </source>
</evidence>
<dbReference type="Gene3D" id="2.60.120.10">
    <property type="entry name" value="Jelly Rolls"/>
    <property type="match status" value="1"/>
</dbReference>
<evidence type="ECO:0000313" key="4">
    <source>
        <dbReference type="Proteomes" id="UP001298753"/>
    </source>
</evidence>
<dbReference type="GeneID" id="98660662"/>
<dbReference type="InterPro" id="IPR011051">
    <property type="entry name" value="RmlC_Cupin_sf"/>
</dbReference>
<protein>
    <submittedName>
        <fullName evidence="3">Cupin domain-containing protein</fullName>
    </submittedName>
</protein>
<dbReference type="PANTHER" id="PTHR35848:SF6">
    <property type="entry name" value="CUPIN TYPE-2 DOMAIN-CONTAINING PROTEIN"/>
    <property type="match status" value="1"/>
</dbReference>
<dbReference type="InterPro" id="IPR051610">
    <property type="entry name" value="GPI/OXD"/>
</dbReference>
<dbReference type="AlphaFoldDB" id="A0AAW4VY76"/>